<accession>A0A7J7IB65</accession>
<reference evidence="1 2" key="2">
    <citation type="submission" date="2020-07" db="EMBL/GenBank/DDBJ databases">
        <title>Genome assembly of wild tea tree DASZ reveals pedigree and selection history of tea varieties.</title>
        <authorList>
            <person name="Zhang W."/>
        </authorList>
    </citation>
    <scope>NUCLEOTIDE SEQUENCE [LARGE SCALE GENOMIC DNA]</scope>
    <source>
        <strain evidence="2">cv. G240</strain>
        <tissue evidence="1">Leaf</tissue>
    </source>
</reference>
<proteinExistence type="predicted"/>
<comment type="caution">
    <text evidence="1">The sequence shown here is derived from an EMBL/GenBank/DDBJ whole genome shotgun (WGS) entry which is preliminary data.</text>
</comment>
<dbReference type="AlphaFoldDB" id="A0A7J7IB65"/>
<gene>
    <name evidence="1" type="ORF">HYC85_003381</name>
</gene>
<reference evidence="2" key="1">
    <citation type="journal article" date="2020" name="Nat. Commun.">
        <title>Genome assembly of wild tea tree DASZ reveals pedigree and selection history of tea varieties.</title>
        <authorList>
            <person name="Zhang W."/>
            <person name="Zhang Y."/>
            <person name="Qiu H."/>
            <person name="Guo Y."/>
            <person name="Wan H."/>
            <person name="Zhang X."/>
            <person name="Scossa F."/>
            <person name="Alseekh S."/>
            <person name="Zhang Q."/>
            <person name="Wang P."/>
            <person name="Xu L."/>
            <person name="Schmidt M.H."/>
            <person name="Jia X."/>
            <person name="Li D."/>
            <person name="Zhu A."/>
            <person name="Guo F."/>
            <person name="Chen W."/>
            <person name="Ni D."/>
            <person name="Usadel B."/>
            <person name="Fernie A.R."/>
            <person name="Wen W."/>
        </authorList>
    </citation>
    <scope>NUCLEOTIDE SEQUENCE [LARGE SCALE GENOMIC DNA]</scope>
    <source>
        <strain evidence="2">cv. G240</strain>
    </source>
</reference>
<evidence type="ECO:0000313" key="1">
    <source>
        <dbReference type="EMBL" id="KAF5962172.1"/>
    </source>
</evidence>
<keyword evidence="2" id="KW-1185">Reference proteome</keyword>
<evidence type="ECO:0000313" key="2">
    <source>
        <dbReference type="Proteomes" id="UP000593564"/>
    </source>
</evidence>
<name>A0A7J7IB65_CAMSI</name>
<dbReference type="EMBL" id="JACBKZ010000001">
    <property type="protein sequence ID" value="KAF5962172.1"/>
    <property type="molecule type" value="Genomic_DNA"/>
</dbReference>
<protein>
    <submittedName>
        <fullName evidence="1">Uncharacterized protein</fullName>
    </submittedName>
</protein>
<organism evidence="1 2">
    <name type="scientific">Camellia sinensis</name>
    <name type="common">Tea plant</name>
    <name type="synonym">Thea sinensis</name>
    <dbReference type="NCBI Taxonomy" id="4442"/>
    <lineage>
        <taxon>Eukaryota</taxon>
        <taxon>Viridiplantae</taxon>
        <taxon>Streptophyta</taxon>
        <taxon>Embryophyta</taxon>
        <taxon>Tracheophyta</taxon>
        <taxon>Spermatophyta</taxon>
        <taxon>Magnoliopsida</taxon>
        <taxon>eudicotyledons</taxon>
        <taxon>Gunneridae</taxon>
        <taxon>Pentapetalae</taxon>
        <taxon>asterids</taxon>
        <taxon>Ericales</taxon>
        <taxon>Theaceae</taxon>
        <taxon>Camellia</taxon>
    </lineage>
</organism>
<dbReference type="Proteomes" id="UP000593564">
    <property type="component" value="Unassembled WGS sequence"/>
</dbReference>
<sequence length="121" mass="13623">MQSESVDYGNQRVRLAAAASAAAADTRGKHRISAELKRLEQEARLLESPEFPAERKDSGNCLQWEIFDSYLGRKSWNNLKKWRRPQLRARKQMARQVLTGIGGLKDPKIHRVADAGSCDGC</sequence>